<protein>
    <recommendedName>
        <fullName evidence="3">Secreted protein</fullName>
    </recommendedName>
</protein>
<dbReference type="EMBL" id="CP159218">
    <property type="protein sequence ID" value="XCG62047.1"/>
    <property type="molecule type" value="Genomic_DNA"/>
</dbReference>
<organism evidence="2">
    <name type="scientific">Nakamurella sp. A5-74</name>
    <dbReference type="NCBI Taxonomy" id="3158264"/>
    <lineage>
        <taxon>Bacteria</taxon>
        <taxon>Bacillati</taxon>
        <taxon>Actinomycetota</taxon>
        <taxon>Actinomycetes</taxon>
        <taxon>Nakamurellales</taxon>
        <taxon>Nakamurellaceae</taxon>
        <taxon>Nakamurella</taxon>
    </lineage>
</organism>
<evidence type="ECO:0000256" key="1">
    <source>
        <dbReference type="SAM" id="SignalP"/>
    </source>
</evidence>
<name>A0AAU8DIQ2_9ACTN</name>
<feature type="signal peptide" evidence="1">
    <location>
        <begin position="1"/>
        <end position="27"/>
    </location>
</feature>
<dbReference type="AlphaFoldDB" id="A0AAU8DIQ2"/>
<dbReference type="RefSeq" id="WP_353647662.1">
    <property type="nucleotide sequence ID" value="NZ_CP159218.1"/>
</dbReference>
<accession>A0AAU8DIQ2</accession>
<reference evidence="2" key="1">
    <citation type="submission" date="2024-05" db="EMBL/GenBank/DDBJ databases">
        <authorList>
            <person name="Cai S.Y."/>
            <person name="Jin L.M."/>
            <person name="Li H.R."/>
        </authorList>
    </citation>
    <scope>NUCLEOTIDE SEQUENCE</scope>
    <source>
        <strain evidence="2">A5-74</strain>
    </source>
</reference>
<evidence type="ECO:0008006" key="3">
    <source>
        <dbReference type="Google" id="ProtNLM"/>
    </source>
</evidence>
<sequence>MKLWNKAAALAAVVVAFSVVSAPQAFAKGEFIEWNSRANPLTVSGYGSTGYSYGRFRVADSSAGTRAFDDGWVKLSNADNHRVYITQATLVNSGSCIAPSFLSCTQQYYVQDRAESPHDNRTGAWLSAKSSTGVDDVADYARGAMRTCLDIPLRTDPCSGQTLTAGTQY</sequence>
<gene>
    <name evidence="2" type="ORF">ABLG96_12220</name>
</gene>
<proteinExistence type="predicted"/>
<feature type="chain" id="PRO_5043694934" description="Secreted protein" evidence="1">
    <location>
        <begin position="28"/>
        <end position="169"/>
    </location>
</feature>
<keyword evidence="1" id="KW-0732">Signal</keyword>
<evidence type="ECO:0000313" key="2">
    <source>
        <dbReference type="EMBL" id="XCG62047.1"/>
    </source>
</evidence>